<dbReference type="AlphaFoldDB" id="A0A117IWY8"/>
<protein>
    <submittedName>
        <fullName evidence="1">Uncharacterized protein</fullName>
    </submittedName>
</protein>
<keyword evidence="2" id="KW-1185">Reference proteome</keyword>
<sequence>MRDAEAGRSTPSRFGGGGGGCRTIGACQYGPSMEDQRQWDEAGLRLGREQAAAPDSGVVERAAPETTVFACAACGAALTGPLQRLLAVPEAPYHPWWETEEMGPSPATVPSGCYAIETEPYGPPLAVAEAPGPVMPRRGTLHDIDGRPLVSQGPRGNIVINPDDSRGLTTRHASAACCGATPDGGLNQVCACGTLVATLCSDCCLPYELHLSPDHVRALPYRSGSSDLA</sequence>
<dbReference type="EMBL" id="LNSV01000008">
    <property type="protein sequence ID" value="KUH39753.1"/>
    <property type="molecule type" value="Genomic_DNA"/>
</dbReference>
<reference evidence="1 2" key="1">
    <citation type="submission" date="2015-11" db="EMBL/GenBank/DDBJ databases">
        <title>Genome-wide analysis reveals the secondary metabolome in Streptomyces kanasensis ZX01.</title>
        <authorList>
            <person name="Zhang G."/>
            <person name="Han L."/>
            <person name="Feng J."/>
            <person name="Zhang X."/>
        </authorList>
    </citation>
    <scope>NUCLEOTIDE SEQUENCE [LARGE SCALE GENOMIC DNA]</scope>
    <source>
        <strain evidence="1 2">ZX01</strain>
    </source>
</reference>
<dbReference type="STRING" id="936756.ATE80_05265"/>
<evidence type="ECO:0000313" key="2">
    <source>
        <dbReference type="Proteomes" id="UP000054011"/>
    </source>
</evidence>
<dbReference type="Proteomes" id="UP000054011">
    <property type="component" value="Unassembled WGS sequence"/>
</dbReference>
<gene>
    <name evidence="1" type="ORF">ATE80_05265</name>
</gene>
<name>A0A117IWY8_9ACTN</name>
<accession>A0A117IWY8</accession>
<evidence type="ECO:0000313" key="1">
    <source>
        <dbReference type="EMBL" id="KUH39753.1"/>
    </source>
</evidence>
<comment type="caution">
    <text evidence="1">The sequence shown here is derived from an EMBL/GenBank/DDBJ whole genome shotgun (WGS) entry which is preliminary data.</text>
</comment>
<organism evidence="1 2">
    <name type="scientific">Streptomyces kanasensis</name>
    <dbReference type="NCBI Taxonomy" id="936756"/>
    <lineage>
        <taxon>Bacteria</taxon>
        <taxon>Bacillati</taxon>
        <taxon>Actinomycetota</taxon>
        <taxon>Actinomycetes</taxon>
        <taxon>Kitasatosporales</taxon>
        <taxon>Streptomycetaceae</taxon>
        <taxon>Streptomyces</taxon>
    </lineage>
</organism>
<proteinExistence type="predicted"/>